<dbReference type="EMBL" id="VSSQ01137591">
    <property type="protein sequence ID" value="MPN61248.1"/>
    <property type="molecule type" value="Genomic_DNA"/>
</dbReference>
<sequence>MQRAQTLTDENIGIGTSVGRKQFLQFQILLRHQGVELFFRQAVITYLRQFTRHGAQIGGNLVVWRFDVDCALRAQEQHAAVKAEADIFRVVLTQRLLDVPEQRLTR</sequence>
<dbReference type="AlphaFoldDB" id="A0A645JC33"/>
<reference evidence="1" key="1">
    <citation type="submission" date="2019-08" db="EMBL/GenBank/DDBJ databases">
        <authorList>
            <person name="Kucharzyk K."/>
            <person name="Murdoch R.W."/>
            <person name="Higgins S."/>
            <person name="Loffler F."/>
        </authorList>
    </citation>
    <scope>NUCLEOTIDE SEQUENCE</scope>
</reference>
<name>A0A645JC33_9ZZZZ</name>
<organism evidence="1">
    <name type="scientific">bioreactor metagenome</name>
    <dbReference type="NCBI Taxonomy" id="1076179"/>
    <lineage>
        <taxon>unclassified sequences</taxon>
        <taxon>metagenomes</taxon>
        <taxon>ecological metagenomes</taxon>
    </lineage>
</organism>
<accession>A0A645JC33</accession>
<gene>
    <name evidence="1" type="ORF">SDC9_208982</name>
</gene>
<evidence type="ECO:0000313" key="1">
    <source>
        <dbReference type="EMBL" id="MPN61248.1"/>
    </source>
</evidence>
<comment type="caution">
    <text evidence="1">The sequence shown here is derived from an EMBL/GenBank/DDBJ whole genome shotgun (WGS) entry which is preliminary data.</text>
</comment>
<proteinExistence type="predicted"/>
<protein>
    <submittedName>
        <fullName evidence="1">Uncharacterized protein</fullName>
    </submittedName>
</protein>